<comment type="caution">
    <text evidence="2">The sequence shown here is derived from an EMBL/GenBank/DDBJ whole genome shotgun (WGS) entry which is preliminary data.</text>
</comment>
<feature type="transmembrane region" description="Helical" evidence="1">
    <location>
        <begin position="116"/>
        <end position="136"/>
    </location>
</feature>
<protein>
    <recommendedName>
        <fullName evidence="4">DUF2157 domain-containing protein</fullName>
    </recommendedName>
</protein>
<dbReference type="OrthoDB" id="2380880at2"/>
<dbReference type="EMBL" id="RRCT01000001">
    <property type="protein sequence ID" value="RQW76348.1"/>
    <property type="molecule type" value="Genomic_DNA"/>
</dbReference>
<dbReference type="RefSeq" id="WP_124762096.1">
    <property type="nucleotide sequence ID" value="NZ_JAFBDY010000001.1"/>
</dbReference>
<evidence type="ECO:0000313" key="3">
    <source>
        <dbReference type="Proteomes" id="UP000274033"/>
    </source>
</evidence>
<sequence>MSNARKKIILNEILFWKQSKLLPEQYCDFLMTLYTEGNDDGLEEEVSHKKAVKSKEKRRMVIIYFFVLLVSITLLAILFMTAQATEVMILFIGLLSIAFIIIAFKVAREKNLLAPLFQVAAALLIFGLSVKISLTYFEQKEWVLYALLIANCLLWLLSGLKLKLLYFTVSGALGLIVLIGYKLIA</sequence>
<keyword evidence="1" id="KW-0812">Transmembrane</keyword>
<feature type="transmembrane region" description="Helical" evidence="1">
    <location>
        <begin position="61"/>
        <end position="81"/>
    </location>
</feature>
<evidence type="ECO:0000313" key="2">
    <source>
        <dbReference type="EMBL" id="RQW76348.1"/>
    </source>
</evidence>
<reference evidence="2 3" key="1">
    <citation type="journal article" date="2013" name="J. Microbiol.">
        <title>Lysinibacillus chungkukjangi sp. nov., isolated from Chungkukjang, Korean fermented soybean food.</title>
        <authorList>
            <person name="Kim S.J."/>
            <person name="Jang Y.H."/>
            <person name="Hamada M."/>
            <person name="Ahn J.H."/>
            <person name="Weon H.Y."/>
            <person name="Suzuki K."/>
            <person name="Whang K.S."/>
            <person name="Kwon S.W."/>
        </authorList>
    </citation>
    <scope>NUCLEOTIDE SEQUENCE [LARGE SCALE GENOMIC DNA]</scope>
    <source>
        <strain evidence="2 3">MCCC 1A12701</strain>
    </source>
</reference>
<gene>
    <name evidence="2" type="ORF">EBB45_02025</name>
</gene>
<proteinExistence type="predicted"/>
<evidence type="ECO:0000256" key="1">
    <source>
        <dbReference type="SAM" id="Phobius"/>
    </source>
</evidence>
<keyword evidence="1" id="KW-0472">Membrane</keyword>
<name>A0A3N9UM63_9BACI</name>
<accession>A0A3N9UM63</accession>
<feature type="transmembrane region" description="Helical" evidence="1">
    <location>
        <begin position="87"/>
        <end position="104"/>
    </location>
</feature>
<dbReference type="AlphaFoldDB" id="A0A3N9UM63"/>
<feature type="transmembrane region" description="Helical" evidence="1">
    <location>
        <begin position="164"/>
        <end position="184"/>
    </location>
</feature>
<keyword evidence="3" id="KW-1185">Reference proteome</keyword>
<keyword evidence="1" id="KW-1133">Transmembrane helix</keyword>
<organism evidence="2 3">
    <name type="scientific">Lysinibacillus composti</name>
    <dbReference type="NCBI Taxonomy" id="720633"/>
    <lineage>
        <taxon>Bacteria</taxon>
        <taxon>Bacillati</taxon>
        <taxon>Bacillota</taxon>
        <taxon>Bacilli</taxon>
        <taxon>Bacillales</taxon>
        <taxon>Bacillaceae</taxon>
        <taxon>Lysinibacillus</taxon>
    </lineage>
</organism>
<dbReference type="Proteomes" id="UP000274033">
    <property type="component" value="Unassembled WGS sequence"/>
</dbReference>
<feature type="transmembrane region" description="Helical" evidence="1">
    <location>
        <begin position="142"/>
        <end position="157"/>
    </location>
</feature>
<evidence type="ECO:0008006" key="4">
    <source>
        <dbReference type="Google" id="ProtNLM"/>
    </source>
</evidence>